<organism evidence="2 3">
    <name type="scientific">Hyalella azteca</name>
    <name type="common">Amphipod</name>
    <dbReference type="NCBI Taxonomy" id="294128"/>
    <lineage>
        <taxon>Eukaryota</taxon>
        <taxon>Metazoa</taxon>
        <taxon>Ecdysozoa</taxon>
        <taxon>Arthropoda</taxon>
        <taxon>Crustacea</taxon>
        <taxon>Multicrustacea</taxon>
        <taxon>Malacostraca</taxon>
        <taxon>Eumalacostraca</taxon>
        <taxon>Peracarida</taxon>
        <taxon>Amphipoda</taxon>
        <taxon>Senticaudata</taxon>
        <taxon>Talitrida</taxon>
        <taxon>Talitroidea</taxon>
        <taxon>Hyalellidae</taxon>
        <taxon>Hyalella</taxon>
    </lineage>
</organism>
<evidence type="ECO:0000256" key="1">
    <source>
        <dbReference type="SAM" id="MobiDB-lite"/>
    </source>
</evidence>
<accession>A0A979FTF0</accession>
<sequence>MGPPSFITCFVCQKGFGSHSIHIHVPSCLEKWHVENDKKRKSERASPPSPPPHYPVQLRPELQHSLPAPRRPRPITAKLEKPKQVQLPAGAAVSRCSCQQVQLSAGAAVSRSRCICQQVQLSAGAAVSRCSCQQVQLSAGAAASRCSTAIDVCT</sequence>
<name>A0A979FTF0_HYAAZ</name>
<evidence type="ECO:0000313" key="3">
    <source>
        <dbReference type="RefSeq" id="XP_047739354.1"/>
    </source>
</evidence>
<dbReference type="RefSeq" id="XP_047739354.1">
    <property type="nucleotide sequence ID" value="XM_047883398.1"/>
</dbReference>
<evidence type="ECO:0000313" key="2">
    <source>
        <dbReference type="Proteomes" id="UP000694843"/>
    </source>
</evidence>
<dbReference type="AlphaFoldDB" id="A0A979FTF0"/>
<proteinExistence type="predicted"/>
<dbReference type="Proteomes" id="UP000694843">
    <property type="component" value="Unplaced"/>
</dbReference>
<dbReference type="GeneID" id="108678472"/>
<dbReference type="KEGG" id="hazt:108678472"/>
<keyword evidence="2" id="KW-1185">Reference proteome</keyword>
<reference evidence="3" key="1">
    <citation type="submission" date="2025-08" db="UniProtKB">
        <authorList>
            <consortium name="RefSeq"/>
        </authorList>
    </citation>
    <scope>IDENTIFICATION</scope>
    <source>
        <tissue evidence="3">Whole organism</tissue>
    </source>
</reference>
<feature type="region of interest" description="Disordered" evidence="1">
    <location>
        <begin position="39"/>
        <end position="82"/>
    </location>
</feature>
<protein>
    <submittedName>
        <fullName evidence="3">Uncharacterized protein LOC108678472</fullName>
    </submittedName>
</protein>
<dbReference type="OrthoDB" id="265955at2759"/>
<gene>
    <name evidence="3" type="primary">LOC108678472</name>
</gene>